<organism evidence="1 2">
    <name type="scientific">Mesonia mobilis</name>
    <dbReference type="NCBI Taxonomy" id="369791"/>
    <lineage>
        <taxon>Bacteria</taxon>
        <taxon>Pseudomonadati</taxon>
        <taxon>Bacteroidota</taxon>
        <taxon>Flavobacteriia</taxon>
        <taxon>Flavobacteriales</taxon>
        <taxon>Flavobacteriaceae</taxon>
        <taxon>Mesonia</taxon>
    </lineage>
</organism>
<name>A0ABQ3C3H7_9FLAO</name>
<evidence type="ECO:0000313" key="2">
    <source>
        <dbReference type="Proteomes" id="UP000615593"/>
    </source>
</evidence>
<gene>
    <name evidence="1" type="ORF">GCM10008088_28890</name>
</gene>
<dbReference type="EMBL" id="BMWY01000037">
    <property type="protein sequence ID" value="GGZ66142.1"/>
    <property type="molecule type" value="Genomic_DNA"/>
</dbReference>
<reference evidence="2" key="1">
    <citation type="journal article" date="2019" name="Int. J. Syst. Evol. Microbiol.">
        <title>The Global Catalogue of Microorganisms (GCM) 10K type strain sequencing project: providing services to taxonomists for standard genome sequencing and annotation.</title>
        <authorList>
            <consortium name="The Broad Institute Genomics Platform"/>
            <consortium name="The Broad Institute Genome Sequencing Center for Infectious Disease"/>
            <person name="Wu L."/>
            <person name="Ma J."/>
        </authorList>
    </citation>
    <scope>NUCLEOTIDE SEQUENCE [LARGE SCALE GENOMIC DNA]</scope>
    <source>
        <strain evidence="2">KCTC 12708</strain>
    </source>
</reference>
<proteinExistence type="predicted"/>
<comment type="caution">
    <text evidence="1">The sequence shown here is derived from an EMBL/GenBank/DDBJ whole genome shotgun (WGS) entry which is preliminary data.</text>
</comment>
<evidence type="ECO:0000313" key="1">
    <source>
        <dbReference type="EMBL" id="GGZ66142.1"/>
    </source>
</evidence>
<accession>A0ABQ3C3H7</accession>
<evidence type="ECO:0008006" key="3">
    <source>
        <dbReference type="Google" id="ProtNLM"/>
    </source>
</evidence>
<sequence length="132" mass="15444">MKKNLTEKNGYKLISFDSKSIDENGIITDLIFILEKINKEKLINKNQLLFYIDATNGNIFISGYHHETQEVFDNNGIGIEFYEYWNIADNAVEFDETIINSIKKTFNSDIGKKIKENFQVYFQTEIDDAERI</sequence>
<protein>
    <recommendedName>
        <fullName evidence="3">Immunity protein Imm1</fullName>
    </recommendedName>
</protein>
<keyword evidence="2" id="KW-1185">Reference proteome</keyword>
<dbReference type="Proteomes" id="UP000615593">
    <property type="component" value="Unassembled WGS sequence"/>
</dbReference>